<proteinExistence type="predicted"/>
<gene>
    <name evidence="2" type="ORF">RFI_01249</name>
</gene>
<evidence type="ECO:0000256" key="1">
    <source>
        <dbReference type="SAM" id="Coils"/>
    </source>
</evidence>
<dbReference type="Proteomes" id="UP000023152">
    <property type="component" value="Unassembled WGS sequence"/>
</dbReference>
<reference evidence="2 3" key="1">
    <citation type="journal article" date="2013" name="Curr. Biol.">
        <title>The Genome of the Foraminiferan Reticulomyxa filosa.</title>
        <authorList>
            <person name="Glockner G."/>
            <person name="Hulsmann N."/>
            <person name="Schleicher M."/>
            <person name="Noegel A.A."/>
            <person name="Eichinger L."/>
            <person name="Gallinger C."/>
            <person name="Pawlowski J."/>
            <person name="Sierra R."/>
            <person name="Euteneuer U."/>
            <person name="Pillet L."/>
            <person name="Moustafa A."/>
            <person name="Platzer M."/>
            <person name="Groth M."/>
            <person name="Szafranski K."/>
            <person name="Schliwa M."/>
        </authorList>
    </citation>
    <scope>NUCLEOTIDE SEQUENCE [LARGE SCALE GENOMIC DNA]</scope>
</reference>
<evidence type="ECO:0008006" key="4">
    <source>
        <dbReference type="Google" id="ProtNLM"/>
    </source>
</evidence>
<protein>
    <recommendedName>
        <fullName evidence="4">TRAF-type domain-containing protein</fullName>
    </recommendedName>
</protein>
<name>X6PB84_RETFI</name>
<dbReference type="AlphaFoldDB" id="X6PB84"/>
<keyword evidence="1" id="KW-0175">Coiled coil</keyword>
<dbReference type="EMBL" id="ASPP01001255">
    <property type="protein sequence ID" value="ETO35815.1"/>
    <property type="molecule type" value="Genomic_DNA"/>
</dbReference>
<organism evidence="2 3">
    <name type="scientific">Reticulomyxa filosa</name>
    <dbReference type="NCBI Taxonomy" id="46433"/>
    <lineage>
        <taxon>Eukaryota</taxon>
        <taxon>Sar</taxon>
        <taxon>Rhizaria</taxon>
        <taxon>Retaria</taxon>
        <taxon>Foraminifera</taxon>
        <taxon>Monothalamids</taxon>
        <taxon>Reticulomyxidae</taxon>
        <taxon>Reticulomyxa</taxon>
    </lineage>
</organism>
<evidence type="ECO:0000313" key="3">
    <source>
        <dbReference type="Proteomes" id="UP000023152"/>
    </source>
</evidence>
<evidence type="ECO:0000313" key="2">
    <source>
        <dbReference type="EMBL" id="ETO35815.1"/>
    </source>
</evidence>
<accession>X6PB84</accession>
<sequence length="273" mass="32337">MLRLDYHQQHYNDCIYDNFENACFDKKWISVLHEDKKINKYVCFVCKQVANKVMRSTENEKALIVGRKCLKKYKNDTSMHDPNQSRHNYPYDIDASMQVQVENLHVVCWQQYQLDVQYTKTLEKREGKYLPMLNTAVCTFRGKLKCMKEHLEQSCQLTKWRFYIKSVELNASQQKIEQLEKRVVKLENENKQLKLQAESNTKNEIHSFKEKTSAKPPTELSIESDQYELGFICILSCKKKKNNLFAKITPFFLFSAKINIVSKMHIKTKIDPN</sequence>
<keyword evidence="3" id="KW-1185">Reference proteome</keyword>
<feature type="coiled-coil region" evidence="1">
    <location>
        <begin position="169"/>
        <end position="203"/>
    </location>
</feature>
<comment type="caution">
    <text evidence="2">The sequence shown here is derived from an EMBL/GenBank/DDBJ whole genome shotgun (WGS) entry which is preliminary data.</text>
</comment>